<dbReference type="Pfam" id="PF00359">
    <property type="entry name" value="PTS_EIIA_2"/>
    <property type="match status" value="1"/>
</dbReference>
<reference evidence="13" key="1">
    <citation type="journal article" date="2019" name="Int. J. Syst. Evol. Microbiol.">
        <title>The Global Catalogue of Microorganisms (GCM) 10K type strain sequencing project: providing services to taxonomists for standard genome sequencing and annotation.</title>
        <authorList>
            <consortium name="The Broad Institute Genomics Platform"/>
            <consortium name="The Broad Institute Genome Sequencing Center for Infectious Disease"/>
            <person name="Wu L."/>
            <person name="Ma J."/>
        </authorList>
    </citation>
    <scope>NUCLEOTIDE SEQUENCE [LARGE SCALE GENOMIC DNA]</scope>
    <source>
        <strain evidence="13">CGMCC 1.16306</strain>
    </source>
</reference>
<proteinExistence type="predicted"/>
<keyword evidence="6" id="KW-0598">Phosphotransferase system</keyword>
<evidence type="ECO:0000256" key="10">
    <source>
        <dbReference type="ARBA" id="ARBA00042072"/>
    </source>
</evidence>
<evidence type="ECO:0000256" key="5">
    <source>
        <dbReference type="ARBA" id="ARBA00022679"/>
    </source>
</evidence>
<keyword evidence="2" id="KW-0813">Transport</keyword>
<comment type="caution">
    <text evidence="12">The sequence shown here is derived from an EMBL/GenBank/DDBJ whole genome shotgun (WGS) entry which is preliminary data.</text>
</comment>
<dbReference type="Proteomes" id="UP001596022">
    <property type="component" value="Unassembled WGS sequence"/>
</dbReference>
<organism evidence="12 13">
    <name type="scientific">Camelliibacillus cellulosilyticus</name>
    <dbReference type="NCBI Taxonomy" id="2174486"/>
    <lineage>
        <taxon>Bacteria</taxon>
        <taxon>Bacillati</taxon>
        <taxon>Bacillota</taxon>
        <taxon>Bacilli</taxon>
        <taxon>Bacillales</taxon>
        <taxon>Sporolactobacillaceae</taxon>
        <taxon>Camelliibacillus</taxon>
    </lineage>
</organism>
<comment type="function">
    <text evidence="8">The phosphoenolpyruvate-dependent sugar phosphotransferase system (sugar PTS), a major carbohydrate active transport system, catalyzes the phosphorylation of incoming sugar substrates concomitantly with their translocation across the cell membrane. The enzyme II UlaABC PTS system is involved in ascorbate transport.</text>
</comment>
<evidence type="ECO:0000256" key="8">
    <source>
        <dbReference type="ARBA" id="ARBA00037387"/>
    </source>
</evidence>
<keyword evidence="13" id="KW-1185">Reference proteome</keyword>
<name>A0ABV9GSR5_9BACL</name>
<dbReference type="RefSeq" id="WP_376847417.1">
    <property type="nucleotide sequence ID" value="NZ_JBHSFW010000019.1"/>
</dbReference>
<accession>A0ABV9GSR5</accession>
<keyword evidence="4" id="KW-0597">Phosphoprotein</keyword>
<dbReference type="EMBL" id="JBHSFW010000019">
    <property type="protein sequence ID" value="MFC4620307.1"/>
    <property type="molecule type" value="Genomic_DNA"/>
</dbReference>
<evidence type="ECO:0000256" key="9">
    <source>
        <dbReference type="ARBA" id="ARBA00041175"/>
    </source>
</evidence>
<dbReference type="SUPFAM" id="SSF55804">
    <property type="entry name" value="Phoshotransferase/anion transport protein"/>
    <property type="match status" value="1"/>
</dbReference>
<keyword evidence="5" id="KW-0808">Transferase</keyword>
<dbReference type="InterPro" id="IPR016152">
    <property type="entry name" value="PTrfase/Anion_transptr"/>
</dbReference>
<evidence type="ECO:0000256" key="7">
    <source>
        <dbReference type="ARBA" id="ARBA00022777"/>
    </source>
</evidence>
<protein>
    <recommendedName>
        <fullName evidence="9">Ascorbate-specific PTS system EIIA component</fullName>
    </recommendedName>
    <alternativeName>
        <fullName evidence="10">Ascorbate-specific phosphotransferase enzyme IIA component</fullName>
    </alternativeName>
</protein>
<evidence type="ECO:0000313" key="12">
    <source>
        <dbReference type="EMBL" id="MFC4620307.1"/>
    </source>
</evidence>
<evidence type="ECO:0000256" key="1">
    <source>
        <dbReference type="ARBA" id="ARBA00004496"/>
    </source>
</evidence>
<keyword evidence="12" id="KW-0762">Sugar transport</keyword>
<dbReference type="PANTHER" id="PTHR36203">
    <property type="entry name" value="ASCORBATE-SPECIFIC PTS SYSTEM EIIA COMPONENT"/>
    <property type="match status" value="1"/>
</dbReference>
<dbReference type="CDD" id="cd00211">
    <property type="entry name" value="PTS_IIA_fru"/>
    <property type="match status" value="1"/>
</dbReference>
<evidence type="ECO:0000256" key="4">
    <source>
        <dbReference type="ARBA" id="ARBA00022553"/>
    </source>
</evidence>
<keyword evidence="3" id="KW-0963">Cytoplasm</keyword>
<feature type="domain" description="PTS EIIA type-2" evidence="11">
    <location>
        <begin position="4"/>
        <end position="147"/>
    </location>
</feature>
<comment type="subcellular location">
    <subcellularLocation>
        <location evidence="1">Cytoplasm</location>
    </subcellularLocation>
</comment>
<sequence length="149" mass="16581">MLKDLITVDDIVIGLQASDWEDAIKKSSTRLLEKGAIEESYVDAMIKVLKETGPYIVLGNHIALAHTRPECGANQLGLSFTTLNPPINFGSENFDPIKLIMTFSATDNESHLSLMSELATILMDQDVTEKLFTAKTKEAFYQLLMEEID</sequence>
<evidence type="ECO:0000256" key="2">
    <source>
        <dbReference type="ARBA" id="ARBA00022448"/>
    </source>
</evidence>
<evidence type="ECO:0000256" key="3">
    <source>
        <dbReference type="ARBA" id="ARBA00022490"/>
    </source>
</evidence>
<evidence type="ECO:0000313" key="13">
    <source>
        <dbReference type="Proteomes" id="UP001596022"/>
    </source>
</evidence>
<dbReference type="PROSITE" id="PS51094">
    <property type="entry name" value="PTS_EIIA_TYPE_2"/>
    <property type="match status" value="1"/>
</dbReference>
<keyword evidence="7" id="KW-0418">Kinase</keyword>
<dbReference type="Gene3D" id="3.40.930.10">
    <property type="entry name" value="Mannitol-specific EII, Chain A"/>
    <property type="match status" value="1"/>
</dbReference>
<dbReference type="InterPro" id="IPR002178">
    <property type="entry name" value="PTS_EIIA_type-2_dom"/>
</dbReference>
<gene>
    <name evidence="12" type="ORF">ACFO4N_16515</name>
</gene>
<evidence type="ECO:0000256" key="6">
    <source>
        <dbReference type="ARBA" id="ARBA00022683"/>
    </source>
</evidence>
<dbReference type="InterPro" id="IPR051351">
    <property type="entry name" value="Ascorbate-PTS_EIIA_comp"/>
</dbReference>
<evidence type="ECO:0000259" key="11">
    <source>
        <dbReference type="PROSITE" id="PS51094"/>
    </source>
</evidence>
<dbReference type="PANTHER" id="PTHR36203:SF1">
    <property type="entry name" value="ASCORBATE-SPECIFIC PTS SYSTEM EIIA COMPONENT"/>
    <property type="match status" value="1"/>
</dbReference>